<reference evidence="3" key="1">
    <citation type="journal article" date="2012" name="Nat. Genet.">
        <title>Whole-genome sequence of Schistosoma haematobium.</title>
        <authorList>
            <person name="Young N.D."/>
            <person name="Jex A.R."/>
            <person name="Li B."/>
            <person name="Liu S."/>
            <person name="Yang L."/>
            <person name="Xiong Z."/>
            <person name="Li Y."/>
            <person name="Cantacessi C."/>
            <person name="Hall R.S."/>
            <person name="Xu X."/>
            <person name="Chen F."/>
            <person name="Wu X."/>
            <person name="Zerlotini A."/>
            <person name="Oliveira G."/>
            <person name="Hofmann A."/>
            <person name="Zhang G."/>
            <person name="Fang X."/>
            <person name="Kang Y."/>
            <person name="Campbell B.E."/>
            <person name="Loukas A."/>
            <person name="Ranganathan S."/>
            <person name="Rollinson D."/>
            <person name="Rinaldi G."/>
            <person name="Brindley P.J."/>
            <person name="Yang H."/>
            <person name="Wang J."/>
            <person name="Wang J."/>
            <person name="Gasser R.B."/>
        </authorList>
    </citation>
    <scope>NUCLEOTIDE SEQUENCE [LARGE SCALE GENOMIC DNA]</scope>
</reference>
<sequence length="58" mass="5893">LIIVVLVVSFECQNPVVAGPSQEELILAGLGAGIDLASAQSADVPEEPSGKSDQQSKS</sequence>
<gene>
    <name evidence="3" type="ORF">MS3_03801</name>
</gene>
<evidence type="ECO:0000313" key="3">
    <source>
        <dbReference type="EMBL" id="KGB35552.1"/>
    </source>
</evidence>
<evidence type="ECO:0000256" key="1">
    <source>
        <dbReference type="SAM" id="MobiDB-lite"/>
    </source>
</evidence>
<feature type="non-terminal residue" evidence="3">
    <location>
        <position position="1"/>
    </location>
</feature>
<name>A0A094ZN79_SCHHA</name>
<proteinExistence type="predicted"/>
<feature type="non-terminal residue" evidence="3">
    <location>
        <position position="58"/>
    </location>
</feature>
<organism evidence="3">
    <name type="scientific">Schistosoma haematobium</name>
    <name type="common">Blood fluke</name>
    <dbReference type="NCBI Taxonomy" id="6185"/>
    <lineage>
        <taxon>Eukaryota</taxon>
        <taxon>Metazoa</taxon>
        <taxon>Spiralia</taxon>
        <taxon>Lophotrochozoa</taxon>
        <taxon>Platyhelminthes</taxon>
        <taxon>Trematoda</taxon>
        <taxon>Digenea</taxon>
        <taxon>Strigeidida</taxon>
        <taxon>Schistosomatoidea</taxon>
        <taxon>Schistosomatidae</taxon>
        <taxon>Schistosoma</taxon>
    </lineage>
</organism>
<protein>
    <submittedName>
        <fullName evidence="3">Uncharacterized protein</fullName>
    </submittedName>
</protein>
<keyword evidence="2" id="KW-0732">Signal</keyword>
<feature type="signal peptide" evidence="2">
    <location>
        <begin position="1"/>
        <end position="18"/>
    </location>
</feature>
<feature type="region of interest" description="Disordered" evidence="1">
    <location>
        <begin position="39"/>
        <end position="58"/>
    </location>
</feature>
<evidence type="ECO:0000256" key="2">
    <source>
        <dbReference type="SAM" id="SignalP"/>
    </source>
</evidence>
<dbReference type="AlphaFoldDB" id="A0A094ZN79"/>
<dbReference type="EMBL" id="KL250695">
    <property type="protein sequence ID" value="KGB35552.1"/>
    <property type="molecule type" value="Genomic_DNA"/>
</dbReference>
<feature type="compositionally biased region" description="Basic and acidic residues" evidence="1">
    <location>
        <begin position="48"/>
        <end position="58"/>
    </location>
</feature>
<feature type="chain" id="PRO_5001906297" evidence="2">
    <location>
        <begin position="19"/>
        <end position="58"/>
    </location>
</feature>
<accession>A0A094ZN79</accession>